<evidence type="ECO:0000256" key="3">
    <source>
        <dbReference type="ARBA" id="ARBA00007131"/>
    </source>
</evidence>
<comment type="catalytic activity">
    <reaction evidence="10">
        <text>D-sedoheptulose 7-phosphate + D-glyceraldehyde 3-phosphate = aldehydo-D-ribose 5-phosphate + D-xylulose 5-phosphate</text>
        <dbReference type="Rhea" id="RHEA:10508"/>
        <dbReference type="ChEBI" id="CHEBI:57483"/>
        <dbReference type="ChEBI" id="CHEBI:57737"/>
        <dbReference type="ChEBI" id="CHEBI:58273"/>
        <dbReference type="ChEBI" id="CHEBI:59776"/>
        <dbReference type="EC" id="2.2.1.1"/>
    </reaction>
</comment>
<dbReference type="InterPro" id="IPR055152">
    <property type="entry name" value="Transketolase-like_C_2"/>
</dbReference>
<feature type="domain" description="Transketolase-like pyrimidine-binding" evidence="12">
    <location>
        <begin position="370"/>
        <end position="541"/>
    </location>
</feature>
<reference evidence="13 14" key="1">
    <citation type="journal article" date="2022" name="BMC Genomics">
        <title>Comparative genome analysis of mycobacteria focusing on tRNA and non-coding RNA.</title>
        <authorList>
            <person name="Behra P.R.K."/>
            <person name="Pettersson B.M.F."/>
            <person name="Ramesh M."/>
            <person name="Das S."/>
            <person name="Dasgupta S."/>
            <person name="Kirsebom L.A."/>
        </authorList>
    </citation>
    <scope>NUCLEOTIDE SEQUENCE [LARGE SCALE GENOMIC DNA]</scope>
    <source>
        <strain evidence="13 14">DSM 44078</strain>
    </source>
</reference>
<name>A0ABT3C6L7_9MYCO</name>
<keyword evidence="6 13" id="KW-0808">Transferase</keyword>
<evidence type="ECO:0000256" key="7">
    <source>
        <dbReference type="ARBA" id="ARBA00022723"/>
    </source>
</evidence>
<dbReference type="Pfam" id="PF02779">
    <property type="entry name" value="Transket_pyr"/>
    <property type="match status" value="1"/>
</dbReference>
<dbReference type="RefSeq" id="WP_264065619.1">
    <property type="nucleotide sequence ID" value="NZ_JACKTY010000012.1"/>
</dbReference>
<evidence type="ECO:0000256" key="4">
    <source>
        <dbReference type="ARBA" id="ARBA00011738"/>
    </source>
</evidence>
<dbReference type="SMART" id="SM00861">
    <property type="entry name" value="Transket_pyr"/>
    <property type="match status" value="1"/>
</dbReference>
<organism evidence="13 14">
    <name type="scientific">Mycolicibacterium komossense</name>
    <dbReference type="NCBI Taxonomy" id="1779"/>
    <lineage>
        <taxon>Bacteria</taxon>
        <taxon>Bacillati</taxon>
        <taxon>Actinomycetota</taxon>
        <taxon>Actinomycetes</taxon>
        <taxon>Mycobacteriales</taxon>
        <taxon>Mycobacteriaceae</taxon>
        <taxon>Mycolicibacterium</taxon>
    </lineage>
</organism>
<dbReference type="GO" id="GO:0004802">
    <property type="term" value="F:transketolase activity"/>
    <property type="evidence" value="ECO:0007669"/>
    <property type="project" value="UniProtKB-EC"/>
</dbReference>
<dbReference type="Pfam" id="PF22613">
    <property type="entry name" value="Transketolase_C_1"/>
    <property type="match status" value="1"/>
</dbReference>
<comment type="caution">
    <text evidence="13">The sequence shown here is derived from an EMBL/GenBank/DDBJ whole genome shotgun (WGS) entry which is preliminary data.</text>
</comment>
<dbReference type="CDD" id="cd07033">
    <property type="entry name" value="TPP_PYR_DXS_TK_like"/>
    <property type="match status" value="1"/>
</dbReference>
<dbReference type="SUPFAM" id="SSF52922">
    <property type="entry name" value="TK C-terminal domain-like"/>
    <property type="match status" value="1"/>
</dbReference>
<dbReference type="InterPro" id="IPR005474">
    <property type="entry name" value="Transketolase_N"/>
</dbReference>
<dbReference type="Gene3D" id="3.40.50.920">
    <property type="match status" value="1"/>
</dbReference>
<keyword evidence="7" id="KW-0479">Metal-binding</keyword>
<evidence type="ECO:0000256" key="8">
    <source>
        <dbReference type="ARBA" id="ARBA00022842"/>
    </source>
</evidence>
<comment type="cofactor">
    <cofactor evidence="1">
        <name>Mg(2+)</name>
        <dbReference type="ChEBI" id="CHEBI:18420"/>
    </cofactor>
</comment>
<comment type="similarity">
    <text evidence="3">Belongs to the transketolase family.</text>
</comment>
<dbReference type="SUPFAM" id="SSF52518">
    <property type="entry name" value="Thiamin diphosphate-binding fold (THDP-binding)"/>
    <property type="match status" value="2"/>
</dbReference>
<accession>A0ABT3C6L7</accession>
<dbReference type="PROSITE" id="PS00802">
    <property type="entry name" value="TRANSKETOLASE_2"/>
    <property type="match status" value="1"/>
</dbReference>
<evidence type="ECO:0000313" key="14">
    <source>
        <dbReference type="Proteomes" id="UP001526201"/>
    </source>
</evidence>
<evidence type="ECO:0000259" key="12">
    <source>
        <dbReference type="SMART" id="SM00861"/>
    </source>
</evidence>
<dbReference type="InterPro" id="IPR033247">
    <property type="entry name" value="Transketolase_fam"/>
</dbReference>
<dbReference type="PANTHER" id="PTHR43522">
    <property type="entry name" value="TRANSKETOLASE"/>
    <property type="match status" value="1"/>
</dbReference>
<evidence type="ECO:0000313" key="13">
    <source>
        <dbReference type="EMBL" id="MCV7224866.1"/>
    </source>
</evidence>
<dbReference type="Gene3D" id="3.40.50.970">
    <property type="match status" value="2"/>
</dbReference>
<dbReference type="InterPro" id="IPR005475">
    <property type="entry name" value="Transketolase-like_Pyr-bd"/>
</dbReference>
<keyword evidence="8" id="KW-0460">Magnesium</keyword>
<dbReference type="CDD" id="cd02012">
    <property type="entry name" value="TPP_TK"/>
    <property type="match status" value="1"/>
</dbReference>
<proteinExistence type="inferred from homology"/>
<dbReference type="Pfam" id="PF00456">
    <property type="entry name" value="Transketolase_N"/>
    <property type="match status" value="1"/>
</dbReference>
<evidence type="ECO:0000256" key="6">
    <source>
        <dbReference type="ARBA" id="ARBA00022679"/>
    </source>
</evidence>
<dbReference type="InterPro" id="IPR029061">
    <property type="entry name" value="THDP-binding"/>
</dbReference>
<evidence type="ECO:0000256" key="2">
    <source>
        <dbReference type="ARBA" id="ARBA00001964"/>
    </source>
</evidence>
<sequence>MTDLQISSEVDVDTVAINTIRTLVIDAIAQAKSGHPGAAMALAPVGYTLWNHTLSYDVHDPRWINRDRFVLSAGHASMLLYALLHLAGVRSADSDRFAIELDDIRRFRQLGSPCAGHPEYGAADGVECTTGPLGTGVATSVGMAMAAKWQGAQFNRPGFEIFDYRVYALAGDGDLMEGIGQEAASLAGHLKLDNLCWVYDSNAVTIEGDTSLAFTEDVATRFRAYGWTVTYVADANDISALRRAFTQFVGHTGSPMLIIVSSIIGFGAPTKQGTAAAHSEPLGEDEARAAKQFYRWPDADFLVPDVAYEQFALGVAARGQSRRAKWDAALAHYRITHQELASALDAMLDGVPPSGWDSDLPEFTPADGPLAGRVANHDVLNAVAAAVPWLIGGASDLAPSTKTALDGAAGHFGPADYAGRNLHFGVREAAAAAACNGLALCGLRPFQAGFLVFSDFQRGPLRLSALMGQPVIHIYTHDSIGMGEDGPTHQPIEQLASLRAIPHLIDLRPADANEIREAWRVIMVVADRPVALVLSKQDLPVLDRGEVASAAGLARGGYVLVDPADGVCPQVLIIATGSEVALALEARNILADKDIAVRVVSMPSWALFDDQDQAYRDSVLPPELTARVAVEAAAGFGWERHVGPQGRIIAMGGFGASGPAPDLRDHFGFTADNVAEVARELI</sequence>
<evidence type="ECO:0000256" key="5">
    <source>
        <dbReference type="ARBA" id="ARBA00013152"/>
    </source>
</evidence>
<comment type="cofactor">
    <cofactor evidence="2">
        <name>thiamine diphosphate</name>
        <dbReference type="ChEBI" id="CHEBI:58937"/>
    </cofactor>
</comment>
<dbReference type="InterPro" id="IPR020826">
    <property type="entry name" value="Transketolase_BS"/>
</dbReference>
<dbReference type="InterPro" id="IPR005478">
    <property type="entry name" value="Transketolase_bac-like"/>
</dbReference>
<keyword evidence="9" id="KW-0786">Thiamine pyrophosphate</keyword>
<evidence type="ECO:0000256" key="10">
    <source>
        <dbReference type="ARBA" id="ARBA00049473"/>
    </source>
</evidence>
<evidence type="ECO:0000256" key="1">
    <source>
        <dbReference type="ARBA" id="ARBA00001946"/>
    </source>
</evidence>
<dbReference type="EMBL" id="JACKTY010000012">
    <property type="protein sequence ID" value="MCV7224866.1"/>
    <property type="molecule type" value="Genomic_DNA"/>
</dbReference>
<protein>
    <recommendedName>
        <fullName evidence="5 11">Transketolase</fullName>
        <ecNumber evidence="5 11">2.2.1.1</ecNumber>
    </recommendedName>
</protein>
<dbReference type="EC" id="2.2.1.1" evidence="5 11"/>
<evidence type="ECO:0000256" key="11">
    <source>
        <dbReference type="NCBIfam" id="TIGR00232"/>
    </source>
</evidence>
<dbReference type="Proteomes" id="UP001526201">
    <property type="component" value="Unassembled WGS sequence"/>
</dbReference>
<keyword evidence="14" id="KW-1185">Reference proteome</keyword>
<evidence type="ECO:0000256" key="9">
    <source>
        <dbReference type="ARBA" id="ARBA00023052"/>
    </source>
</evidence>
<comment type="subunit">
    <text evidence="4">Homodimer.</text>
</comment>
<dbReference type="PANTHER" id="PTHR43522:SF2">
    <property type="entry name" value="TRANSKETOLASE 1-RELATED"/>
    <property type="match status" value="1"/>
</dbReference>
<dbReference type="InterPro" id="IPR009014">
    <property type="entry name" value="Transketo_C/PFOR_II"/>
</dbReference>
<gene>
    <name evidence="13" type="primary">tkt</name>
    <name evidence="13" type="ORF">H7J73_02260</name>
</gene>
<dbReference type="NCBIfam" id="TIGR00232">
    <property type="entry name" value="tktlase_bact"/>
    <property type="match status" value="1"/>
</dbReference>